<dbReference type="InterPro" id="IPR001172">
    <property type="entry name" value="FliN_T3SS_HrcQb"/>
</dbReference>
<keyword evidence="5" id="KW-0283">Flagellar rotation</keyword>
<dbReference type="InterPro" id="IPR001543">
    <property type="entry name" value="FliN-like_C"/>
</dbReference>
<proteinExistence type="inferred from homology"/>
<evidence type="ECO:0000256" key="3">
    <source>
        <dbReference type="ARBA" id="ARBA00022475"/>
    </source>
</evidence>
<evidence type="ECO:0000256" key="4">
    <source>
        <dbReference type="ARBA" id="ARBA00022500"/>
    </source>
</evidence>
<dbReference type="Gene3D" id="2.30.330.10">
    <property type="entry name" value="SpoA-like"/>
    <property type="match status" value="1"/>
</dbReference>
<dbReference type="EMBL" id="UINC01001579">
    <property type="protein sequence ID" value="SUZ84060.1"/>
    <property type="molecule type" value="Genomic_DNA"/>
</dbReference>
<dbReference type="SUPFAM" id="SSF101801">
    <property type="entry name" value="Surface presentation of antigens (SPOA)"/>
    <property type="match status" value="1"/>
</dbReference>
<accession>A0A381QY17</accession>
<dbReference type="PANTHER" id="PTHR43484:SF1">
    <property type="entry name" value="FLAGELLAR MOTOR SWITCH PROTEIN FLIN"/>
    <property type="match status" value="1"/>
</dbReference>
<comment type="subcellular location">
    <subcellularLocation>
        <location evidence="1">Cell membrane</location>
        <topology evidence="1">Peripheral membrane protein</topology>
        <orientation evidence="1">Cytoplasmic side</orientation>
    </subcellularLocation>
</comment>
<keyword evidence="4" id="KW-0145">Chemotaxis</keyword>
<name>A0A381QY17_9ZZZZ</name>
<gene>
    <name evidence="8" type="ORF">METZ01_LOCUS36914</name>
</gene>
<organism evidence="8">
    <name type="scientific">marine metagenome</name>
    <dbReference type="NCBI Taxonomy" id="408172"/>
    <lineage>
        <taxon>unclassified sequences</taxon>
        <taxon>metagenomes</taxon>
        <taxon>ecological metagenomes</taxon>
    </lineage>
</organism>
<dbReference type="GO" id="GO:0006935">
    <property type="term" value="P:chemotaxis"/>
    <property type="evidence" value="ECO:0007669"/>
    <property type="project" value="UniProtKB-KW"/>
</dbReference>
<dbReference type="GO" id="GO:0003774">
    <property type="term" value="F:cytoskeletal motor activity"/>
    <property type="evidence" value="ECO:0007669"/>
    <property type="project" value="InterPro"/>
</dbReference>
<keyword evidence="6" id="KW-0472">Membrane</keyword>
<evidence type="ECO:0000256" key="5">
    <source>
        <dbReference type="ARBA" id="ARBA00022779"/>
    </source>
</evidence>
<dbReference type="InterPro" id="IPR036429">
    <property type="entry name" value="SpoA-like_sf"/>
</dbReference>
<dbReference type="InterPro" id="IPR051469">
    <property type="entry name" value="FliN/MopA/SpaO"/>
</dbReference>
<comment type="similarity">
    <text evidence="2">Belongs to the FliN/MopA/SpaO family.</text>
</comment>
<evidence type="ECO:0000313" key="8">
    <source>
        <dbReference type="EMBL" id="SUZ84060.1"/>
    </source>
</evidence>
<evidence type="ECO:0000259" key="7">
    <source>
        <dbReference type="Pfam" id="PF01052"/>
    </source>
</evidence>
<dbReference type="PANTHER" id="PTHR43484">
    <property type="match status" value="1"/>
</dbReference>
<keyword evidence="3" id="KW-1003">Cell membrane</keyword>
<dbReference type="GO" id="GO:0009425">
    <property type="term" value="C:bacterial-type flagellum basal body"/>
    <property type="evidence" value="ECO:0007669"/>
    <property type="project" value="InterPro"/>
</dbReference>
<dbReference type="PRINTS" id="PR00956">
    <property type="entry name" value="FLGMOTORFLIN"/>
</dbReference>
<reference evidence="8" key="1">
    <citation type="submission" date="2018-05" db="EMBL/GenBank/DDBJ databases">
        <authorList>
            <person name="Lanie J.A."/>
            <person name="Ng W.-L."/>
            <person name="Kazmierczak K.M."/>
            <person name="Andrzejewski T.M."/>
            <person name="Davidsen T.M."/>
            <person name="Wayne K.J."/>
            <person name="Tettelin H."/>
            <person name="Glass J.I."/>
            <person name="Rusch D."/>
            <person name="Podicherti R."/>
            <person name="Tsui H.-C.T."/>
            <person name="Winkler M.E."/>
        </authorList>
    </citation>
    <scope>NUCLEOTIDE SEQUENCE</scope>
</reference>
<evidence type="ECO:0000256" key="6">
    <source>
        <dbReference type="ARBA" id="ARBA00023136"/>
    </source>
</evidence>
<evidence type="ECO:0000256" key="2">
    <source>
        <dbReference type="ARBA" id="ARBA00009226"/>
    </source>
</evidence>
<feature type="domain" description="Flagellar motor switch protein FliN-like C-terminal" evidence="7">
    <location>
        <begin position="19"/>
        <end position="87"/>
    </location>
</feature>
<evidence type="ECO:0000256" key="1">
    <source>
        <dbReference type="ARBA" id="ARBA00004413"/>
    </source>
</evidence>
<dbReference type="Pfam" id="PF01052">
    <property type="entry name" value="FliMN_C"/>
    <property type="match status" value="1"/>
</dbReference>
<protein>
    <recommendedName>
        <fullName evidence="7">Flagellar motor switch protein FliN-like C-terminal domain-containing protein</fullName>
    </recommendedName>
</protein>
<dbReference type="AlphaFoldDB" id="A0A381QY17"/>
<sequence>MLGLESNEDEDALHSVKFIEDVPMIMIVEIGRTEMEVQEILNLKKGNLVVFEKIVGEPMCIVVGDRLMARGEIVVVNERYGVRISEVTRPEEKIGERRE</sequence>
<dbReference type="GO" id="GO:0005886">
    <property type="term" value="C:plasma membrane"/>
    <property type="evidence" value="ECO:0007669"/>
    <property type="project" value="UniProtKB-SubCell"/>
</dbReference>
<dbReference type="GO" id="GO:0071973">
    <property type="term" value="P:bacterial-type flagellum-dependent cell motility"/>
    <property type="evidence" value="ECO:0007669"/>
    <property type="project" value="InterPro"/>
</dbReference>